<evidence type="ECO:0000256" key="7">
    <source>
        <dbReference type="ARBA" id="ARBA00022958"/>
    </source>
</evidence>
<evidence type="ECO:0000256" key="10">
    <source>
        <dbReference type="ARBA" id="ARBA00023136"/>
    </source>
</evidence>
<evidence type="ECO:0000256" key="8">
    <source>
        <dbReference type="ARBA" id="ARBA00022989"/>
    </source>
</evidence>
<dbReference type="GO" id="GO:0042802">
    <property type="term" value="F:identical protein binding"/>
    <property type="evidence" value="ECO:0007669"/>
    <property type="project" value="InterPro"/>
</dbReference>
<keyword evidence="11" id="KW-0407">Ion channel</keyword>
<dbReference type="GO" id="GO:0012505">
    <property type="term" value="C:endomembrane system"/>
    <property type="evidence" value="ECO:0007669"/>
    <property type="project" value="UniProtKB-SubCell"/>
</dbReference>
<evidence type="ECO:0000256" key="4">
    <source>
        <dbReference type="ARBA" id="ARBA00022538"/>
    </source>
</evidence>
<dbReference type="Pfam" id="PF05197">
    <property type="entry name" value="TRIC"/>
    <property type="match status" value="1"/>
</dbReference>
<keyword evidence="3" id="KW-0813">Transport</keyword>
<keyword evidence="4" id="KW-0633">Potassium transport</keyword>
<comment type="caution">
    <text evidence="14">The sequence shown here is derived from an EMBL/GenBank/DDBJ whole genome shotgun (WGS) entry which is preliminary data.</text>
</comment>
<accession>A0AAV2RN22</accession>
<dbReference type="AlphaFoldDB" id="A0AAV2RN22"/>
<protein>
    <submittedName>
        <fullName evidence="14">Uncharacterized protein</fullName>
    </submittedName>
</protein>
<gene>
    <name evidence="14" type="ORF">MNOR_LOCUS27137</name>
</gene>
<evidence type="ECO:0000256" key="12">
    <source>
        <dbReference type="SAM" id="MobiDB-lite"/>
    </source>
</evidence>
<evidence type="ECO:0000313" key="14">
    <source>
        <dbReference type="EMBL" id="CAL4133184.1"/>
    </source>
</evidence>
<dbReference type="PANTHER" id="PTHR12454">
    <property type="entry name" value="TRIMERIC INTRACELLULAR CATION CHANNEL"/>
    <property type="match status" value="1"/>
</dbReference>
<keyword evidence="9" id="KW-0406">Ion transport</keyword>
<evidence type="ECO:0000256" key="13">
    <source>
        <dbReference type="SAM" id="Phobius"/>
    </source>
</evidence>
<dbReference type="InterPro" id="IPR007866">
    <property type="entry name" value="TRIC_channel"/>
</dbReference>
<dbReference type="GO" id="GO:0016020">
    <property type="term" value="C:membrane"/>
    <property type="evidence" value="ECO:0007669"/>
    <property type="project" value="InterPro"/>
</dbReference>
<evidence type="ECO:0000256" key="6">
    <source>
        <dbReference type="ARBA" id="ARBA00022826"/>
    </source>
</evidence>
<keyword evidence="6" id="KW-0631">Potassium channel</keyword>
<evidence type="ECO:0000256" key="2">
    <source>
        <dbReference type="ARBA" id="ARBA00005766"/>
    </source>
</evidence>
<reference evidence="14 15" key="1">
    <citation type="submission" date="2024-05" db="EMBL/GenBank/DDBJ databases">
        <authorList>
            <person name="Wallberg A."/>
        </authorList>
    </citation>
    <scope>NUCLEOTIDE SEQUENCE [LARGE SCALE GENOMIC DNA]</scope>
</reference>
<keyword evidence="5 13" id="KW-0812">Transmembrane</keyword>
<dbReference type="EMBL" id="CAXKWB010028099">
    <property type="protein sequence ID" value="CAL4133184.1"/>
    <property type="molecule type" value="Genomic_DNA"/>
</dbReference>
<organism evidence="14 15">
    <name type="scientific">Meganyctiphanes norvegica</name>
    <name type="common">Northern krill</name>
    <name type="synonym">Thysanopoda norvegica</name>
    <dbReference type="NCBI Taxonomy" id="48144"/>
    <lineage>
        <taxon>Eukaryota</taxon>
        <taxon>Metazoa</taxon>
        <taxon>Ecdysozoa</taxon>
        <taxon>Arthropoda</taxon>
        <taxon>Crustacea</taxon>
        <taxon>Multicrustacea</taxon>
        <taxon>Malacostraca</taxon>
        <taxon>Eumalacostraca</taxon>
        <taxon>Eucarida</taxon>
        <taxon>Euphausiacea</taxon>
        <taxon>Euphausiidae</taxon>
        <taxon>Meganyctiphanes</taxon>
    </lineage>
</organism>
<keyword evidence="10 13" id="KW-0472">Membrane</keyword>
<evidence type="ECO:0000256" key="1">
    <source>
        <dbReference type="ARBA" id="ARBA00004127"/>
    </source>
</evidence>
<evidence type="ECO:0000256" key="5">
    <source>
        <dbReference type="ARBA" id="ARBA00022692"/>
    </source>
</evidence>
<dbReference type="GO" id="GO:0005267">
    <property type="term" value="F:potassium channel activity"/>
    <property type="evidence" value="ECO:0007669"/>
    <property type="project" value="UniProtKB-KW"/>
</dbReference>
<keyword evidence="7" id="KW-0630">Potassium</keyword>
<evidence type="ECO:0000256" key="3">
    <source>
        <dbReference type="ARBA" id="ARBA00022448"/>
    </source>
</evidence>
<dbReference type="Proteomes" id="UP001497623">
    <property type="component" value="Unassembled WGS sequence"/>
</dbReference>
<feature type="transmembrane region" description="Helical" evidence="13">
    <location>
        <begin position="52"/>
        <end position="70"/>
    </location>
</feature>
<evidence type="ECO:0000256" key="11">
    <source>
        <dbReference type="ARBA" id="ARBA00023303"/>
    </source>
</evidence>
<comment type="similarity">
    <text evidence="2">Belongs to the TMEM38 family.</text>
</comment>
<feature type="transmembrane region" description="Helical" evidence="13">
    <location>
        <begin position="142"/>
        <end position="165"/>
    </location>
</feature>
<evidence type="ECO:0000256" key="9">
    <source>
        <dbReference type="ARBA" id="ARBA00023065"/>
    </source>
</evidence>
<evidence type="ECO:0000313" key="15">
    <source>
        <dbReference type="Proteomes" id="UP001497623"/>
    </source>
</evidence>
<feature type="compositionally biased region" description="Acidic residues" evidence="12">
    <location>
        <begin position="276"/>
        <end position="294"/>
    </location>
</feature>
<feature type="transmembrane region" description="Helical" evidence="13">
    <location>
        <begin position="202"/>
        <end position="220"/>
    </location>
</feature>
<keyword evidence="8 13" id="KW-1133">Transmembrane helix</keyword>
<comment type="subcellular location">
    <subcellularLocation>
        <location evidence="1">Endomembrane system</location>
        <topology evidence="1">Multi-pass membrane protein</topology>
    </subcellularLocation>
</comment>
<dbReference type="PANTHER" id="PTHR12454:SF11">
    <property type="entry name" value="GH25683P"/>
    <property type="match status" value="1"/>
</dbReference>
<sequence>MDLSILTESLPTTLPWWPCFDLVHCILCCLAIRDEIGPDALEFSKKHPLSTYLSSMLCVFAGALICNPLLGEPVLGALKSQGYVVMATLVWYLTFYCPSDLHVTMCKVYPVKVTLYVIKEIYRVHKVTAGVSLAAKVFPGNYLIMIIIGTIKGNASAFMMIISSLFRGKWEASSMEVISPTFQTKGCLIASVIFILEKNTNLIIVPYTLVCIGVGSFFVYSKLVYLFDIHAPFIPLESASCYYFCGGITDLLSAIIANISAMCANISAMTASNESESTEGETNEEETNEEETKEDEAKKDD</sequence>
<name>A0AAV2RN22_MEGNR</name>
<feature type="region of interest" description="Disordered" evidence="12">
    <location>
        <begin position="271"/>
        <end position="301"/>
    </location>
</feature>
<proteinExistence type="inferred from homology"/>
<keyword evidence="15" id="KW-1185">Reference proteome</keyword>